<gene>
    <name evidence="1" type="ordered locus">AciPR4_0247</name>
</gene>
<keyword evidence="2" id="KW-1185">Reference proteome</keyword>
<evidence type="ECO:0000313" key="2">
    <source>
        <dbReference type="Proteomes" id="UP000006844"/>
    </source>
</evidence>
<dbReference type="InterPro" id="IPR019239">
    <property type="entry name" value="VapB_antitoxin"/>
</dbReference>
<dbReference type="eggNOG" id="COG5450">
    <property type="taxonomic scope" value="Bacteria"/>
</dbReference>
<dbReference type="RefSeq" id="WP_013566818.1">
    <property type="nucleotide sequence ID" value="NC_014963.1"/>
</dbReference>
<dbReference type="OrthoDB" id="9805830at2"/>
<dbReference type="KEGG" id="tsa:AciPR4_0247"/>
<dbReference type="Pfam" id="PF09957">
    <property type="entry name" value="VapB_antitoxin"/>
    <property type="match status" value="1"/>
</dbReference>
<dbReference type="AlphaFoldDB" id="E8V0M2"/>
<proteinExistence type="predicted"/>
<accession>E8V0M2</accession>
<sequence>MRTNIEIDDALIKQVMRRGKLPTKRAAVDAALRLMKQVQSQAKVQKLWGKIPWEGDLDEMRKSRFPDWPE</sequence>
<organism evidence="1 2">
    <name type="scientific">Terriglobus saanensis (strain ATCC BAA-1853 / DSM 23119 / SP1PR4)</name>
    <dbReference type="NCBI Taxonomy" id="401053"/>
    <lineage>
        <taxon>Bacteria</taxon>
        <taxon>Pseudomonadati</taxon>
        <taxon>Acidobacteriota</taxon>
        <taxon>Terriglobia</taxon>
        <taxon>Terriglobales</taxon>
        <taxon>Acidobacteriaceae</taxon>
        <taxon>Terriglobus</taxon>
    </lineage>
</organism>
<dbReference type="HOGENOM" id="CLU_179376_3_0_0"/>
<dbReference type="Proteomes" id="UP000006844">
    <property type="component" value="Chromosome"/>
</dbReference>
<dbReference type="STRING" id="401053.AciPR4_0247"/>
<evidence type="ECO:0008006" key="3">
    <source>
        <dbReference type="Google" id="ProtNLM"/>
    </source>
</evidence>
<evidence type="ECO:0000313" key="1">
    <source>
        <dbReference type="EMBL" id="ADV81085.1"/>
    </source>
</evidence>
<reference evidence="1 2" key="1">
    <citation type="journal article" date="2012" name="Stand. Genomic Sci.">
        <title>Complete genome sequence of Terriglobus saanensis type strain SP1PR4(T), an Acidobacteria from tundra soil.</title>
        <authorList>
            <person name="Rawat S.R."/>
            <person name="Mannisto M.K."/>
            <person name="Starovoytov V."/>
            <person name="Goodwin L."/>
            <person name="Nolan M."/>
            <person name="Hauser L."/>
            <person name="Land M."/>
            <person name="Davenport K.W."/>
            <person name="Woyke T."/>
            <person name="Haggblom M.M."/>
        </authorList>
    </citation>
    <scope>NUCLEOTIDE SEQUENCE</scope>
    <source>
        <strain evidence="2">ATCC BAA-1853 / DSM 23119 / SP1PR4</strain>
    </source>
</reference>
<dbReference type="EMBL" id="CP002467">
    <property type="protein sequence ID" value="ADV81085.1"/>
    <property type="molecule type" value="Genomic_DNA"/>
</dbReference>
<protein>
    <recommendedName>
        <fullName evidence="3">Transcription regulator of the Arc/MetJ class</fullName>
    </recommendedName>
</protein>
<name>E8V0M2_TERSS</name>